<evidence type="ECO:0000259" key="5">
    <source>
        <dbReference type="SMART" id="SM00984"/>
    </source>
</evidence>
<evidence type="ECO:0000256" key="2">
    <source>
        <dbReference type="ARBA" id="ARBA00023002"/>
    </source>
</evidence>
<dbReference type="Pfam" id="PF03720">
    <property type="entry name" value="UDPG_MGDP_dh_C"/>
    <property type="match status" value="1"/>
</dbReference>
<dbReference type="InterPro" id="IPR001732">
    <property type="entry name" value="UDP-Glc/GDP-Man_DH_N"/>
</dbReference>
<proteinExistence type="inferred from homology"/>
<comment type="caution">
    <text evidence="6">The sequence shown here is derived from an EMBL/GenBank/DDBJ whole genome shotgun (WGS) entry which is preliminary data.</text>
</comment>
<dbReference type="SUPFAM" id="SSF48179">
    <property type="entry name" value="6-phosphogluconate dehydrogenase C-terminal domain-like"/>
    <property type="match status" value="1"/>
</dbReference>
<dbReference type="RefSeq" id="WP_155934279.1">
    <property type="nucleotide sequence ID" value="NZ_WODC01000005.1"/>
</dbReference>
<dbReference type="SMART" id="SM00984">
    <property type="entry name" value="UDPG_MGDP_dh_C"/>
    <property type="match status" value="1"/>
</dbReference>
<dbReference type="GO" id="GO:0000271">
    <property type="term" value="P:polysaccharide biosynthetic process"/>
    <property type="evidence" value="ECO:0007669"/>
    <property type="project" value="InterPro"/>
</dbReference>
<dbReference type="AlphaFoldDB" id="A0A7K1KNW9"/>
<dbReference type="Pfam" id="PF03721">
    <property type="entry name" value="UDPG_MGDP_dh_N"/>
    <property type="match status" value="1"/>
</dbReference>
<dbReference type="InterPro" id="IPR008927">
    <property type="entry name" value="6-PGluconate_DH-like_C_sf"/>
</dbReference>
<dbReference type="EMBL" id="WODC01000005">
    <property type="protein sequence ID" value="MUM77779.1"/>
    <property type="molecule type" value="Genomic_DNA"/>
</dbReference>
<dbReference type="InterPro" id="IPR036220">
    <property type="entry name" value="UDP-Glc/GDP-Man_DH_C_sf"/>
</dbReference>
<dbReference type="Pfam" id="PF00984">
    <property type="entry name" value="UDPG_MGDP_dh"/>
    <property type="match status" value="1"/>
</dbReference>
<dbReference type="PANTHER" id="PTHR43491">
    <property type="entry name" value="UDP-N-ACETYL-D-MANNOSAMINE DEHYDROGENASE"/>
    <property type="match status" value="1"/>
</dbReference>
<dbReference type="PIRSF" id="PIRSF500136">
    <property type="entry name" value="UDP_ManNAc_DH"/>
    <property type="match status" value="1"/>
</dbReference>
<feature type="domain" description="UDP-glucose/GDP-mannose dehydrogenase C-terminal" evidence="5">
    <location>
        <begin position="325"/>
        <end position="427"/>
    </location>
</feature>
<name>A0A7K1KNW9_9BACT</name>
<dbReference type="SUPFAM" id="SSF52413">
    <property type="entry name" value="UDP-glucose/GDP-mannose dehydrogenase C-terminal domain"/>
    <property type="match status" value="1"/>
</dbReference>
<sequence>MSMITFESLQNREEAIAVVGLGYVGLPLAVALGRHFRVLGVDVSERRVRELARRFDRTGEVDFAAVSGDVDLTFTSDLSALADARLILVAVPTPIDEYRSPDLRPVTGASESVGTYLQPGTVVVYESTVYPGLTEDICVPILEERSGLVCGSDFRVGYSPERINPGDKVHRLETIVKVVAGQDEATGKLLEAVYGTIVTAGIHRAPDIRTAEAAKVIENTQRDLNIALMNELAMIFDRMGIDTMDVLEAAGTKWNFLPFRPGLVGGHCIGVDPYYLTFKAEAMGFHPQVILAGRQINDSMGKFIAESTVKRLIRADVKIRGARVGVLGVTFKENVPDLRNTRVVDILAELADYGVVTLVHDAMADPEEARHELGIELCALDDLRDLDALILAVAHDQYREIPLDGIRQWFADPARALVMDVKGFFDRAGLEALDIEYWRL</sequence>
<evidence type="ECO:0000313" key="7">
    <source>
        <dbReference type="Proteomes" id="UP000461162"/>
    </source>
</evidence>
<keyword evidence="7" id="KW-1185">Reference proteome</keyword>
<evidence type="ECO:0000256" key="3">
    <source>
        <dbReference type="ARBA" id="ARBA00023027"/>
    </source>
</evidence>
<dbReference type="PANTHER" id="PTHR43491:SF2">
    <property type="entry name" value="UDP-N-ACETYL-D-MANNOSAMINE DEHYDROGENASE"/>
    <property type="match status" value="1"/>
</dbReference>
<dbReference type="GO" id="GO:0051287">
    <property type="term" value="F:NAD binding"/>
    <property type="evidence" value="ECO:0007669"/>
    <property type="project" value="InterPro"/>
</dbReference>
<gene>
    <name evidence="6" type="ORF">GKC30_09050</name>
</gene>
<dbReference type="Proteomes" id="UP000461162">
    <property type="component" value="Unassembled WGS sequence"/>
</dbReference>
<dbReference type="InterPro" id="IPR014026">
    <property type="entry name" value="UDP-Glc/GDP-Man_DH_dimer"/>
</dbReference>
<evidence type="ECO:0000256" key="1">
    <source>
        <dbReference type="ARBA" id="ARBA00006601"/>
    </source>
</evidence>
<accession>A0A7K1KNW9</accession>
<reference evidence="6 7" key="1">
    <citation type="submission" date="2019-11" db="EMBL/GenBank/DDBJ databases">
        <title>Pseudodesulfovibrio alkaliphilus, sp. nov., an alkaliphilic sulfate-reducing bacteria from mud volcano of Taman peninsula, Russia.</title>
        <authorList>
            <person name="Frolova A."/>
            <person name="Merkel A.Y."/>
            <person name="Slobodkin A.I."/>
        </authorList>
    </citation>
    <scope>NUCLEOTIDE SEQUENCE [LARGE SCALE GENOMIC DNA]</scope>
    <source>
        <strain evidence="6 7">F-1</strain>
    </source>
</reference>
<dbReference type="GO" id="GO:0016616">
    <property type="term" value="F:oxidoreductase activity, acting on the CH-OH group of donors, NAD or NADP as acceptor"/>
    <property type="evidence" value="ECO:0007669"/>
    <property type="project" value="InterPro"/>
</dbReference>
<dbReference type="InterPro" id="IPR036291">
    <property type="entry name" value="NAD(P)-bd_dom_sf"/>
</dbReference>
<dbReference type="InterPro" id="IPR014027">
    <property type="entry name" value="UDP-Glc/GDP-Man_DH_C"/>
</dbReference>
<dbReference type="SUPFAM" id="SSF51735">
    <property type="entry name" value="NAD(P)-binding Rossmann-fold domains"/>
    <property type="match status" value="1"/>
</dbReference>
<dbReference type="PIRSF" id="PIRSF000124">
    <property type="entry name" value="UDPglc_GDPman_dh"/>
    <property type="match status" value="1"/>
</dbReference>
<keyword evidence="2" id="KW-0560">Oxidoreductase</keyword>
<protein>
    <submittedName>
        <fullName evidence="6">Nucleotide sugar dehydrogenase</fullName>
    </submittedName>
</protein>
<comment type="similarity">
    <text evidence="1 4">Belongs to the UDP-glucose/GDP-mannose dehydrogenase family.</text>
</comment>
<keyword evidence="3" id="KW-0520">NAD</keyword>
<evidence type="ECO:0000313" key="6">
    <source>
        <dbReference type="EMBL" id="MUM77779.1"/>
    </source>
</evidence>
<dbReference type="Gene3D" id="3.40.50.720">
    <property type="entry name" value="NAD(P)-binding Rossmann-like Domain"/>
    <property type="match status" value="2"/>
</dbReference>
<dbReference type="GO" id="GO:0016628">
    <property type="term" value="F:oxidoreductase activity, acting on the CH-CH group of donors, NAD or NADP as acceptor"/>
    <property type="evidence" value="ECO:0007669"/>
    <property type="project" value="InterPro"/>
</dbReference>
<evidence type="ECO:0000256" key="4">
    <source>
        <dbReference type="PIRNR" id="PIRNR000124"/>
    </source>
</evidence>
<organism evidence="6 7">
    <name type="scientific">Pseudodesulfovibrio alkaliphilus</name>
    <dbReference type="NCBI Taxonomy" id="2661613"/>
    <lineage>
        <taxon>Bacteria</taxon>
        <taxon>Pseudomonadati</taxon>
        <taxon>Thermodesulfobacteriota</taxon>
        <taxon>Desulfovibrionia</taxon>
        <taxon>Desulfovibrionales</taxon>
        <taxon>Desulfovibrionaceae</taxon>
    </lineage>
</organism>
<dbReference type="InterPro" id="IPR028359">
    <property type="entry name" value="UDP_ManNAc/GlcNAc_DH"/>
</dbReference>
<dbReference type="InterPro" id="IPR017476">
    <property type="entry name" value="UDP-Glc/GDP-Man"/>
</dbReference>
<dbReference type="NCBIfam" id="TIGR03026">
    <property type="entry name" value="NDP-sugDHase"/>
    <property type="match status" value="1"/>
</dbReference>